<sequence length="51" mass="5110">MKFETLMLKSLFAASLLVCVLTIGSMITSQANAPGAVATQVAVAVAANAQG</sequence>
<name>A0ABV9C617_9GAMM</name>
<evidence type="ECO:0000313" key="2">
    <source>
        <dbReference type="Proteomes" id="UP001595961"/>
    </source>
</evidence>
<proteinExistence type="predicted"/>
<organism evidence="1 2">
    <name type="scientific">Dyella halodurans</name>
    <dbReference type="NCBI Taxonomy" id="1920171"/>
    <lineage>
        <taxon>Bacteria</taxon>
        <taxon>Pseudomonadati</taxon>
        <taxon>Pseudomonadota</taxon>
        <taxon>Gammaproteobacteria</taxon>
        <taxon>Lysobacterales</taxon>
        <taxon>Rhodanobacteraceae</taxon>
        <taxon>Dyella</taxon>
    </lineage>
</organism>
<keyword evidence="2" id="KW-1185">Reference proteome</keyword>
<dbReference type="EMBL" id="JBHSGA010000018">
    <property type="protein sequence ID" value="MFC4528188.1"/>
    <property type="molecule type" value="Genomic_DNA"/>
</dbReference>
<dbReference type="RefSeq" id="WP_266148484.1">
    <property type="nucleotide sequence ID" value="NZ_CP064028.1"/>
</dbReference>
<reference evidence="2" key="1">
    <citation type="journal article" date="2019" name="Int. J. Syst. Evol. Microbiol.">
        <title>The Global Catalogue of Microorganisms (GCM) 10K type strain sequencing project: providing services to taxonomists for standard genome sequencing and annotation.</title>
        <authorList>
            <consortium name="The Broad Institute Genomics Platform"/>
            <consortium name="The Broad Institute Genome Sequencing Center for Infectious Disease"/>
            <person name="Wu L."/>
            <person name="Ma J."/>
        </authorList>
    </citation>
    <scope>NUCLEOTIDE SEQUENCE [LARGE SCALE GENOMIC DNA]</scope>
    <source>
        <strain evidence="2">CCM 4481</strain>
    </source>
</reference>
<dbReference type="Proteomes" id="UP001595961">
    <property type="component" value="Unassembled WGS sequence"/>
</dbReference>
<evidence type="ECO:0000313" key="1">
    <source>
        <dbReference type="EMBL" id="MFC4528188.1"/>
    </source>
</evidence>
<accession>A0ABV9C617</accession>
<protein>
    <submittedName>
        <fullName evidence="1">Uncharacterized protein</fullName>
    </submittedName>
</protein>
<gene>
    <name evidence="1" type="ORF">ACFO5W_16210</name>
</gene>
<comment type="caution">
    <text evidence="1">The sequence shown here is derived from an EMBL/GenBank/DDBJ whole genome shotgun (WGS) entry which is preliminary data.</text>
</comment>